<gene>
    <name evidence="2" type="primary">rebM_1</name>
    <name evidence="2" type="ORF">IMCC3317_20040</name>
</gene>
<accession>A0A7L4ZJF1</accession>
<evidence type="ECO:0000313" key="3">
    <source>
        <dbReference type="Proteomes" id="UP000464657"/>
    </source>
</evidence>
<sequence length="295" mass="33615">MKNPCLLTYLNKEMQMPSTKEQIIDFYNEATEDYSFWSKDLNMHFGYFVPFKTCVFTRDSMLNRMNDEVFKRLNVFDQKKHIIDLGCGMGASIRRGISNYPKLAITGVTISPFQVEKGNELLNSERGTILNRDYKNTSFDKNSFDGAMAIESLCHSGCSTEALAETYRILKPGSTFVIADAFTKKDVGEMNPLAKYTYKGLCESWSLESLGNINRVKADLEKLGFKDIKVKNIWYRVAPSVLHVPFTISSFILKKLFKKETLKPESIKNLKGSFFALLSSLSLTNFGYYIITAKK</sequence>
<evidence type="ECO:0000259" key="1">
    <source>
        <dbReference type="Pfam" id="PF13649"/>
    </source>
</evidence>
<keyword evidence="2" id="KW-0489">Methyltransferase</keyword>
<dbReference type="CDD" id="cd02440">
    <property type="entry name" value="AdoMet_MTases"/>
    <property type="match status" value="1"/>
</dbReference>
<dbReference type="InterPro" id="IPR041698">
    <property type="entry name" value="Methyltransf_25"/>
</dbReference>
<dbReference type="GO" id="GO:0102082">
    <property type="term" value="F:demethylrebeccamycin--D-glucose O-methyltransferase activity"/>
    <property type="evidence" value="ECO:0007669"/>
    <property type="project" value="UniProtKB-EC"/>
</dbReference>
<dbReference type="EMBL" id="CP019288">
    <property type="protein sequence ID" value="QHI36641.1"/>
    <property type="molecule type" value="Genomic_DNA"/>
</dbReference>
<dbReference type="KEGG" id="kan:IMCC3317_20040"/>
<proteinExistence type="predicted"/>
<keyword evidence="3" id="KW-1185">Reference proteome</keyword>
<dbReference type="OrthoDB" id="9770553at2"/>
<dbReference type="Gene3D" id="3.40.50.150">
    <property type="entry name" value="Vaccinia Virus protein VP39"/>
    <property type="match status" value="1"/>
</dbReference>
<dbReference type="InterPro" id="IPR029063">
    <property type="entry name" value="SAM-dependent_MTases_sf"/>
</dbReference>
<dbReference type="EC" id="2.1.1.164" evidence="2"/>
<dbReference type="SUPFAM" id="SSF53335">
    <property type="entry name" value="S-adenosyl-L-methionine-dependent methyltransferases"/>
    <property type="match status" value="1"/>
</dbReference>
<dbReference type="Pfam" id="PF13649">
    <property type="entry name" value="Methyltransf_25"/>
    <property type="match status" value="1"/>
</dbReference>
<dbReference type="RefSeq" id="WP_160129329.1">
    <property type="nucleotide sequence ID" value="NZ_CP019288.1"/>
</dbReference>
<reference evidence="2 3" key="1">
    <citation type="journal article" date="2013" name="Int. J. Syst. Evol. Microbiol.">
        <title>Kordia antarctica sp. nov., isolated from Antarctic seawater.</title>
        <authorList>
            <person name="Baek K."/>
            <person name="Choi A."/>
            <person name="Kang I."/>
            <person name="Lee K."/>
            <person name="Cho J.C."/>
        </authorList>
    </citation>
    <scope>NUCLEOTIDE SEQUENCE [LARGE SCALE GENOMIC DNA]</scope>
    <source>
        <strain evidence="2 3">IMCC3317</strain>
    </source>
</reference>
<dbReference type="GO" id="GO:0032259">
    <property type="term" value="P:methylation"/>
    <property type="evidence" value="ECO:0007669"/>
    <property type="project" value="UniProtKB-KW"/>
</dbReference>
<organism evidence="2 3">
    <name type="scientific">Kordia antarctica</name>
    <dbReference type="NCBI Taxonomy" id="1218801"/>
    <lineage>
        <taxon>Bacteria</taxon>
        <taxon>Pseudomonadati</taxon>
        <taxon>Bacteroidota</taxon>
        <taxon>Flavobacteriia</taxon>
        <taxon>Flavobacteriales</taxon>
        <taxon>Flavobacteriaceae</taxon>
        <taxon>Kordia</taxon>
    </lineage>
</organism>
<protein>
    <submittedName>
        <fullName evidence="2">Demethylrebeccamycin-D-glucose O-methyltransferase</fullName>
        <ecNumber evidence="2">2.1.1.164</ecNumber>
    </submittedName>
</protein>
<dbReference type="PANTHER" id="PTHR44742:SF2">
    <property type="entry name" value="24-METHYLENESTEROL C-METHYLTRANSFERASE 2"/>
    <property type="match status" value="1"/>
</dbReference>
<dbReference type="PANTHER" id="PTHR44742">
    <property type="match status" value="1"/>
</dbReference>
<dbReference type="AlphaFoldDB" id="A0A7L4ZJF1"/>
<dbReference type="Proteomes" id="UP000464657">
    <property type="component" value="Chromosome"/>
</dbReference>
<name>A0A7L4ZJF1_9FLAO</name>
<evidence type="ECO:0000313" key="2">
    <source>
        <dbReference type="EMBL" id="QHI36641.1"/>
    </source>
</evidence>
<feature type="domain" description="Methyltransferase" evidence="1">
    <location>
        <begin position="82"/>
        <end position="173"/>
    </location>
</feature>
<keyword evidence="2" id="KW-0808">Transferase</keyword>